<dbReference type="GO" id="GO:0055085">
    <property type="term" value="P:transmembrane transport"/>
    <property type="evidence" value="ECO:0007669"/>
    <property type="project" value="InterPro"/>
</dbReference>
<dbReference type="PROSITE" id="PS50928">
    <property type="entry name" value="ABC_TM1"/>
    <property type="match status" value="1"/>
</dbReference>
<dbReference type="GO" id="GO:0005886">
    <property type="term" value="C:plasma membrane"/>
    <property type="evidence" value="ECO:0007669"/>
    <property type="project" value="UniProtKB-SubCell"/>
</dbReference>
<reference evidence="9" key="1">
    <citation type="submission" date="2020-02" db="EMBL/GenBank/DDBJ databases">
        <authorList>
            <person name="Meier V. D."/>
        </authorList>
    </citation>
    <scope>NUCLEOTIDE SEQUENCE</scope>
    <source>
        <strain evidence="9">AVDCRST_MAG73</strain>
    </source>
</reference>
<dbReference type="Gene3D" id="1.10.3720.10">
    <property type="entry name" value="MetI-like"/>
    <property type="match status" value="1"/>
</dbReference>
<comment type="subcellular location">
    <subcellularLocation>
        <location evidence="1 7">Cell membrane</location>
        <topology evidence="1 7">Multi-pass membrane protein</topology>
    </subcellularLocation>
</comment>
<evidence type="ECO:0000256" key="3">
    <source>
        <dbReference type="ARBA" id="ARBA00022475"/>
    </source>
</evidence>
<sequence length="297" mass="32797">MAMALPGSARRRVGRGRSNESASTAWAITAWIVGLIAFFPVLYMFLTGFKSEAEAVELPPKLVFNPTFENYADVFGIDFWPFFRNSIVASLSSTALVMLLAVPCAYALALRRPKKWKDVLFFFISTRFMPPAGAIVPLYILFSANGDPKLFGFGLDLLNTMQGLVILYTAMNLPIAVWMLRSFLEEVPRDVLDAARVDGAGLFREMTQIVLPMITPGLVATMFISIIFAWNEFFFAFNLASVGTSTVPIFMVRFVTGEGLFWAKLAASCTMGVLPIVLLGWVAQRQLVRGLSMGAVK</sequence>
<dbReference type="InterPro" id="IPR000515">
    <property type="entry name" value="MetI-like"/>
</dbReference>
<evidence type="ECO:0000256" key="4">
    <source>
        <dbReference type="ARBA" id="ARBA00022692"/>
    </source>
</evidence>
<accession>A0A6J4UQI5</accession>
<dbReference type="EMBL" id="CADCWE010000203">
    <property type="protein sequence ID" value="CAA9553702.1"/>
    <property type="molecule type" value="Genomic_DNA"/>
</dbReference>
<feature type="transmembrane region" description="Helical" evidence="7">
    <location>
        <begin position="87"/>
        <end position="108"/>
    </location>
</feature>
<evidence type="ECO:0000313" key="9">
    <source>
        <dbReference type="EMBL" id="CAA9553702.1"/>
    </source>
</evidence>
<dbReference type="SUPFAM" id="SSF161098">
    <property type="entry name" value="MetI-like"/>
    <property type="match status" value="1"/>
</dbReference>
<dbReference type="InterPro" id="IPR035906">
    <property type="entry name" value="MetI-like_sf"/>
</dbReference>
<keyword evidence="2 7" id="KW-0813">Transport</keyword>
<evidence type="ECO:0000256" key="7">
    <source>
        <dbReference type="RuleBase" id="RU363032"/>
    </source>
</evidence>
<proteinExistence type="inferred from homology"/>
<dbReference type="Pfam" id="PF00528">
    <property type="entry name" value="BPD_transp_1"/>
    <property type="match status" value="1"/>
</dbReference>
<evidence type="ECO:0000256" key="6">
    <source>
        <dbReference type="ARBA" id="ARBA00023136"/>
    </source>
</evidence>
<dbReference type="AlphaFoldDB" id="A0A6J4UQI5"/>
<dbReference type="PANTHER" id="PTHR32243:SF52">
    <property type="entry name" value="ABC TRANSPORTER PERMEASE PROTEIN"/>
    <property type="match status" value="1"/>
</dbReference>
<keyword evidence="3" id="KW-1003">Cell membrane</keyword>
<feature type="transmembrane region" description="Helical" evidence="7">
    <location>
        <begin position="162"/>
        <end position="180"/>
    </location>
</feature>
<feature type="transmembrane region" description="Helical" evidence="7">
    <location>
        <begin position="209"/>
        <end position="230"/>
    </location>
</feature>
<dbReference type="CDD" id="cd06261">
    <property type="entry name" value="TM_PBP2"/>
    <property type="match status" value="1"/>
</dbReference>
<evidence type="ECO:0000256" key="1">
    <source>
        <dbReference type="ARBA" id="ARBA00004651"/>
    </source>
</evidence>
<keyword evidence="6 7" id="KW-0472">Membrane</keyword>
<gene>
    <name evidence="9" type="ORF">AVDCRST_MAG73-3033</name>
</gene>
<keyword evidence="5 7" id="KW-1133">Transmembrane helix</keyword>
<feature type="transmembrane region" description="Helical" evidence="7">
    <location>
        <begin position="262"/>
        <end position="283"/>
    </location>
</feature>
<protein>
    <submittedName>
        <fullName evidence="9">Various polyols ABC transporter, permease protein 2</fullName>
    </submittedName>
</protein>
<feature type="transmembrane region" description="Helical" evidence="7">
    <location>
        <begin position="120"/>
        <end position="142"/>
    </location>
</feature>
<dbReference type="InterPro" id="IPR050901">
    <property type="entry name" value="BP-dep_ABC_trans_perm"/>
</dbReference>
<dbReference type="PANTHER" id="PTHR32243">
    <property type="entry name" value="MALTOSE TRANSPORT SYSTEM PERMEASE-RELATED"/>
    <property type="match status" value="1"/>
</dbReference>
<organism evidence="9">
    <name type="scientific">uncultured Thermomicrobiales bacterium</name>
    <dbReference type="NCBI Taxonomy" id="1645740"/>
    <lineage>
        <taxon>Bacteria</taxon>
        <taxon>Pseudomonadati</taxon>
        <taxon>Thermomicrobiota</taxon>
        <taxon>Thermomicrobia</taxon>
        <taxon>Thermomicrobiales</taxon>
        <taxon>environmental samples</taxon>
    </lineage>
</organism>
<feature type="domain" description="ABC transmembrane type-1" evidence="8">
    <location>
        <begin position="83"/>
        <end position="283"/>
    </location>
</feature>
<feature type="transmembrane region" description="Helical" evidence="7">
    <location>
        <begin position="21"/>
        <end position="46"/>
    </location>
</feature>
<comment type="similarity">
    <text evidence="7">Belongs to the binding-protein-dependent transport system permease family.</text>
</comment>
<evidence type="ECO:0000256" key="5">
    <source>
        <dbReference type="ARBA" id="ARBA00022989"/>
    </source>
</evidence>
<name>A0A6J4UQI5_9BACT</name>
<evidence type="ECO:0000259" key="8">
    <source>
        <dbReference type="PROSITE" id="PS50928"/>
    </source>
</evidence>
<keyword evidence="4 7" id="KW-0812">Transmembrane</keyword>
<evidence type="ECO:0000256" key="2">
    <source>
        <dbReference type="ARBA" id="ARBA00022448"/>
    </source>
</evidence>